<comment type="caution">
    <text evidence="1">The sequence shown here is derived from an EMBL/GenBank/DDBJ whole genome shotgun (WGS) entry which is preliminary data.</text>
</comment>
<reference evidence="1 2" key="1">
    <citation type="submission" date="2016-10" db="EMBL/GenBank/DDBJ databases">
        <title>The genome sequence of Colletotrichum fioriniae PJ7.</title>
        <authorList>
            <person name="Baroncelli R."/>
        </authorList>
    </citation>
    <scope>NUCLEOTIDE SEQUENCE [LARGE SCALE GENOMIC DNA]</scope>
    <source>
        <strain evidence="1">Col 31</strain>
    </source>
</reference>
<evidence type="ECO:0000313" key="1">
    <source>
        <dbReference type="EMBL" id="KAK1454207.1"/>
    </source>
</evidence>
<gene>
    <name evidence="1" type="ORF">CMEL01_05866</name>
</gene>
<sequence>MTVSSPMHVSSLLFSMLEVPRAALFVRSLTCGLLDACGGHHKGKDPARQTPMLWAGGPGFSRRMWALSLHGAEVGGGQ</sequence>
<name>A0AAI9UC00_9PEZI</name>
<evidence type="ECO:0000313" key="2">
    <source>
        <dbReference type="Proteomes" id="UP001239795"/>
    </source>
</evidence>
<dbReference type="EMBL" id="MLGG01000035">
    <property type="protein sequence ID" value="KAK1454207.1"/>
    <property type="molecule type" value="Genomic_DNA"/>
</dbReference>
<organism evidence="1 2">
    <name type="scientific">Colletotrichum melonis</name>
    <dbReference type="NCBI Taxonomy" id="1209925"/>
    <lineage>
        <taxon>Eukaryota</taxon>
        <taxon>Fungi</taxon>
        <taxon>Dikarya</taxon>
        <taxon>Ascomycota</taxon>
        <taxon>Pezizomycotina</taxon>
        <taxon>Sordariomycetes</taxon>
        <taxon>Hypocreomycetidae</taxon>
        <taxon>Glomerellales</taxon>
        <taxon>Glomerellaceae</taxon>
        <taxon>Colletotrichum</taxon>
        <taxon>Colletotrichum acutatum species complex</taxon>
    </lineage>
</organism>
<proteinExistence type="predicted"/>
<protein>
    <submittedName>
        <fullName evidence="1">Uncharacterized protein</fullName>
    </submittedName>
</protein>
<keyword evidence="2" id="KW-1185">Reference proteome</keyword>
<dbReference type="Proteomes" id="UP001239795">
    <property type="component" value="Unassembled WGS sequence"/>
</dbReference>
<accession>A0AAI9UC00</accession>
<dbReference type="AlphaFoldDB" id="A0AAI9UC00"/>